<dbReference type="GO" id="GO:0032839">
    <property type="term" value="C:dendrite cytoplasm"/>
    <property type="evidence" value="ECO:0007669"/>
    <property type="project" value="GOC"/>
</dbReference>
<dbReference type="PROSITE" id="PS50137">
    <property type="entry name" value="DS_RBD"/>
    <property type="match status" value="2"/>
</dbReference>
<keyword evidence="7" id="KW-1185">Reference proteome</keyword>
<dbReference type="SUPFAM" id="SSF54768">
    <property type="entry name" value="dsRNA-binding domain-like"/>
    <property type="match status" value="2"/>
</dbReference>
<dbReference type="FunFam" id="3.30.160.20:FF:000013">
    <property type="entry name" value="double-stranded RNA-binding protein Staufen homolog 2 isoform X3"/>
    <property type="match status" value="1"/>
</dbReference>
<proteinExistence type="predicted"/>
<dbReference type="eggNOG" id="KOG3732">
    <property type="taxonomic scope" value="Eukaryota"/>
</dbReference>
<keyword evidence="1" id="KW-0677">Repeat</keyword>
<dbReference type="GO" id="GO:0010494">
    <property type="term" value="C:cytoplasmic stress granule"/>
    <property type="evidence" value="ECO:0007669"/>
    <property type="project" value="TreeGrafter"/>
</dbReference>
<dbReference type="Gene3D" id="3.30.160.20">
    <property type="match status" value="3"/>
</dbReference>
<feature type="region of interest" description="Disordered" evidence="4">
    <location>
        <begin position="249"/>
        <end position="290"/>
    </location>
</feature>
<reference evidence="7" key="1">
    <citation type="submission" date="2011-03" db="EMBL/GenBank/DDBJ databases">
        <title>Version 3 of the genome sequence of Otolemur garnettii (Bushbaby).</title>
        <authorList>
            <consortium name="The Broad Institute Genome Sequencing Platform"/>
            <person name="Di Palma F."/>
            <person name="Johnson J."/>
            <person name="Lander E.S."/>
            <person name="Lindblad-Toh K."/>
            <person name="Jaffe D.B."/>
            <person name="Gnerre S."/>
            <person name="MacCallum I."/>
            <person name="Przybylski D."/>
            <person name="Ribeiro F.J."/>
            <person name="Burton J.N."/>
            <person name="Walker B.J."/>
            <person name="Sharpe T."/>
            <person name="Hall G."/>
        </authorList>
    </citation>
    <scope>NUCLEOTIDE SEQUENCE [LARGE SCALE GENOMIC DNA]</scope>
</reference>
<dbReference type="GO" id="GO:0008298">
    <property type="term" value="P:intracellular mRNA localization"/>
    <property type="evidence" value="ECO:0007669"/>
    <property type="project" value="TreeGrafter"/>
</dbReference>
<evidence type="ECO:0000256" key="4">
    <source>
        <dbReference type="SAM" id="MobiDB-lite"/>
    </source>
</evidence>
<dbReference type="EMBL" id="AAQR03120970">
    <property type="status" value="NOT_ANNOTATED_CDS"/>
    <property type="molecule type" value="Genomic_DNA"/>
</dbReference>
<dbReference type="GO" id="GO:0005886">
    <property type="term" value="C:plasma membrane"/>
    <property type="evidence" value="ECO:0007669"/>
    <property type="project" value="TreeGrafter"/>
</dbReference>
<dbReference type="AlphaFoldDB" id="H0XZI2"/>
<evidence type="ECO:0000313" key="7">
    <source>
        <dbReference type="Proteomes" id="UP000005225"/>
    </source>
</evidence>
<evidence type="ECO:0000259" key="5">
    <source>
        <dbReference type="PROSITE" id="PS50137"/>
    </source>
</evidence>
<accession>H0XZI2</accession>
<dbReference type="STRING" id="30611.ENSOGAP00000021525"/>
<dbReference type="PANTHER" id="PTHR46054:SF2">
    <property type="entry name" value="DOUBLE-STRANDED RNA-BINDING PROTEIN STAUFEN HOMOLOG 1"/>
    <property type="match status" value="1"/>
</dbReference>
<name>H0XZI2_OTOGA</name>
<dbReference type="InParanoid" id="H0XZI2"/>
<dbReference type="EMBL" id="AAQR03120971">
    <property type="status" value="NOT_ANNOTATED_CDS"/>
    <property type="molecule type" value="Genomic_DNA"/>
</dbReference>
<dbReference type="Proteomes" id="UP000005225">
    <property type="component" value="Unassembled WGS sequence"/>
</dbReference>
<keyword evidence="2 3" id="KW-0694">RNA-binding</keyword>
<dbReference type="Pfam" id="PF00035">
    <property type="entry name" value="dsrm"/>
    <property type="match status" value="1"/>
</dbReference>
<dbReference type="GO" id="GO:0098964">
    <property type="term" value="P:anterograde dendritic transport of messenger ribonucleoprotein complex"/>
    <property type="evidence" value="ECO:0007669"/>
    <property type="project" value="TreeGrafter"/>
</dbReference>
<feature type="domain" description="DRBM" evidence="5">
    <location>
        <begin position="183"/>
        <end position="247"/>
    </location>
</feature>
<dbReference type="FunFam" id="3.30.160.20:FF:000007">
    <property type="entry name" value="Double-stranded RNA-binding protein Staufen homolog 1"/>
    <property type="match status" value="1"/>
</dbReference>
<dbReference type="InterPro" id="IPR032478">
    <property type="entry name" value="Staufen_C"/>
</dbReference>
<dbReference type="Ensembl" id="ENSOGAT00000031950.1">
    <property type="protein sequence ID" value="ENSOGAP00000021525.1"/>
    <property type="gene ID" value="ENSOGAG00000028222.1"/>
</dbReference>
<evidence type="ECO:0000313" key="6">
    <source>
        <dbReference type="Ensembl" id="ENSOGAP00000021525.1"/>
    </source>
</evidence>
<reference evidence="6" key="2">
    <citation type="submission" date="2025-08" db="UniProtKB">
        <authorList>
            <consortium name="Ensembl"/>
        </authorList>
    </citation>
    <scope>IDENTIFICATION</scope>
</reference>
<dbReference type="InterPro" id="IPR014720">
    <property type="entry name" value="dsRBD_dom"/>
</dbReference>
<organism evidence="6 7">
    <name type="scientific">Otolemur garnettii</name>
    <name type="common">Small-eared galago</name>
    <name type="synonym">Garnett's greater bushbaby</name>
    <dbReference type="NCBI Taxonomy" id="30611"/>
    <lineage>
        <taxon>Eukaryota</taxon>
        <taxon>Metazoa</taxon>
        <taxon>Chordata</taxon>
        <taxon>Craniata</taxon>
        <taxon>Vertebrata</taxon>
        <taxon>Euteleostomi</taxon>
        <taxon>Mammalia</taxon>
        <taxon>Eutheria</taxon>
        <taxon>Euarchontoglires</taxon>
        <taxon>Primates</taxon>
        <taxon>Strepsirrhini</taxon>
        <taxon>Lorisiformes</taxon>
        <taxon>Galagidae</taxon>
        <taxon>Otolemur</taxon>
    </lineage>
</organism>
<dbReference type="GeneTree" id="ENSGT00940000157304"/>
<dbReference type="GO" id="GO:0003729">
    <property type="term" value="F:mRNA binding"/>
    <property type="evidence" value="ECO:0007669"/>
    <property type="project" value="TreeGrafter"/>
</dbReference>
<dbReference type="GO" id="GO:0003725">
    <property type="term" value="F:double-stranded RNA binding"/>
    <property type="evidence" value="ECO:0007669"/>
    <property type="project" value="TreeGrafter"/>
</dbReference>
<dbReference type="HOGENOM" id="CLU_009602_0_0_1"/>
<protein>
    <recommendedName>
        <fullName evidence="5">DRBM domain-containing protein</fullName>
    </recommendedName>
</protein>
<dbReference type="PANTHER" id="PTHR46054">
    <property type="entry name" value="MATERNAL EFFECT PROTEIN STAUFEN"/>
    <property type="match status" value="1"/>
</dbReference>
<sequence length="466" mass="51127">NETWKKTMYKPVEPYSQMQSTCNYNLRAGAYPPRYVYPFPVPPLVYQVELSMGGQQVKGKGKTREATNAMLLLKRSAEQNEPPPEGLEVNGQNLPVNVDMAQESAPLPPKNFVTKVLVEESTGGKGNSKKTSQRNTAIAVLEELKELPPLLAARVKPMIKKKKNAITKPKPQTGPAYGWGINLIKLAQIQQTKKEEPQYMLLTGRGLSHRESVMQLKLGNQAGEGSSTSKKVAKLNAAKNIEEIFGSKVQQAQPTKPRLKSEEKIPIKKPGNGRKPFFEPSSGDENETNKKENEFRISYLSHQQLSAGILPMVPVAQSMGVNQEPHANDFTRVAPNLTKATVTAMIAMIAGKLYGGTLPTAKTILKNNISLGHVPQGPLTHPLSNCPRVQGFQVEYKDFPQNKNKFVSCINCSSQPSLILHGIGNNVESFHNMAALNILKLLPELDQQSTEMPTTGNGQVSVCGRC</sequence>
<dbReference type="GO" id="GO:0007281">
    <property type="term" value="P:germ cell development"/>
    <property type="evidence" value="ECO:0007669"/>
    <property type="project" value="TreeGrafter"/>
</dbReference>
<dbReference type="GO" id="GO:0035418">
    <property type="term" value="P:protein localization to synapse"/>
    <property type="evidence" value="ECO:0007669"/>
    <property type="project" value="TreeGrafter"/>
</dbReference>
<dbReference type="InterPro" id="IPR051740">
    <property type="entry name" value="DRBM-containing_protein"/>
</dbReference>
<dbReference type="Pfam" id="PF16482">
    <property type="entry name" value="Staufen_C"/>
    <property type="match status" value="1"/>
</dbReference>
<reference evidence="6" key="3">
    <citation type="submission" date="2025-09" db="UniProtKB">
        <authorList>
            <consortium name="Ensembl"/>
        </authorList>
    </citation>
    <scope>IDENTIFICATION</scope>
</reference>
<evidence type="ECO:0000256" key="3">
    <source>
        <dbReference type="PROSITE-ProRule" id="PRU00266"/>
    </source>
</evidence>
<evidence type="ECO:0000256" key="2">
    <source>
        <dbReference type="ARBA" id="ARBA00022884"/>
    </source>
</evidence>
<feature type="domain" description="DRBM" evidence="5">
    <location>
        <begin position="68"/>
        <end position="146"/>
    </location>
</feature>
<dbReference type="SMART" id="SM00358">
    <property type="entry name" value="DSRM"/>
    <property type="match status" value="2"/>
</dbReference>
<dbReference type="GO" id="GO:0043025">
    <property type="term" value="C:neuronal cell body"/>
    <property type="evidence" value="ECO:0007669"/>
    <property type="project" value="TreeGrafter"/>
</dbReference>
<evidence type="ECO:0000256" key="1">
    <source>
        <dbReference type="ARBA" id="ARBA00022737"/>
    </source>
</evidence>
<dbReference type="Gene3D" id="6.10.250.1360">
    <property type="match status" value="1"/>
</dbReference>